<sequence>MKILVLHNAYRQRGGEDAVVEAEIALLRRAGHEVHLHQVSNQQIEGVGARFGALARVAHNRHTARQVADLVRETQAQIVHVHNFFPLLSPAVHGAARQAGAAVVQTLHNYRLLCANAMFLRDGKLCTDCLEGSRAVALMRCCYRGSLPGAAAVLAMQSATRGGWRAQIDRFIVLTRFSREVFTKAGLPADRLFVKPNFVARADIPAPGHREGALFVGRLSPEKGVESLIAAWRSVPGIPLTVVGSGPLEVALRRAAPGNVTFTGALPREAVLQRMARARLLVFPSIWYEGFPMTLVEAMAAGLPVVAARIGAAAEIVSPEFGALFTPGNTQDLADKVREVYGADPGRLSAAAQRRYALAYSDETNLALLERCYTEALERRHGTSDQAVRP</sequence>
<dbReference type="InterPro" id="IPR028098">
    <property type="entry name" value="Glyco_trans_4-like_N"/>
</dbReference>
<evidence type="ECO:0000313" key="4">
    <source>
        <dbReference type="Proteomes" id="UP001526166"/>
    </source>
</evidence>
<dbReference type="PANTHER" id="PTHR45947">
    <property type="entry name" value="SULFOQUINOVOSYL TRANSFERASE SQD2"/>
    <property type="match status" value="1"/>
</dbReference>
<keyword evidence="3" id="KW-0808">Transferase</keyword>
<dbReference type="EC" id="2.4.-.-" evidence="3"/>
<feature type="domain" description="Glycosyl transferase family 1" evidence="1">
    <location>
        <begin position="203"/>
        <end position="341"/>
    </location>
</feature>
<dbReference type="Gene3D" id="3.40.50.2000">
    <property type="entry name" value="Glycogen Phosphorylase B"/>
    <property type="match status" value="2"/>
</dbReference>
<name>A0ABT2ZVS7_9RHOB</name>
<accession>A0ABT2ZVS7</accession>
<dbReference type="PANTHER" id="PTHR45947:SF13">
    <property type="entry name" value="TRANSFERASE"/>
    <property type="match status" value="1"/>
</dbReference>
<evidence type="ECO:0000259" key="2">
    <source>
        <dbReference type="Pfam" id="PF13439"/>
    </source>
</evidence>
<dbReference type="InterPro" id="IPR050194">
    <property type="entry name" value="Glycosyltransferase_grp1"/>
</dbReference>
<evidence type="ECO:0000313" key="3">
    <source>
        <dbReference type="EMBL" id="MCV2877853.1"/>
    </source>
</evidence>
<evidence type="ECO:0000259" key="1">
    <source>
        <dbReference type="Pfam" id="PF00534"/>
    </source>
</evidence>
<gene>
    <name evidence="3" type="ORF">OE699_03220</name>
</gene>
<keyword evidence="3" id="KW-0328">Glycosyltransferase</keyword>
<dbReference type="RefSeq" id="WP_263847096.1">
    <property type="nucleotide sequence ID" value="NZ_JAOWKW010000002.1"/>
</dbReference>
<dbReference type="Proteomes" id="UP001526166">
    <property type="component" value="Unassembled WGS sequence"/>
</dbReference>
<protein>
    <submittedName>
        <fullName evidence="3">Glycosyltransferase</fullName>
        <ecNumber evidence="3">2.4.-.-</ecNumber>
    </submittedName>
</protein>
<dbReference type="GO" id="GO:0016757">
    <property type="term" value="F:glycosyltransferase activity"/>
    <property type="evidence" value="ECO:0007669"/>
    <property type="project" value="UniProtKB-KW"/>
</dbReference>
<keyword evidence="4" id="KW-1185">Reference proteome</keyword>
<feature type="domain" description="Glycosyltransferase subfamily 4-like N-terminal" evidence="2">
    <location>
        <begin position="18"/>
        <end position="199"/>
    </location>
</feature>
<dbReference type="EMBL" id="JAOWKW010000002">
    <property type="protein sequence ID" value="MCV2877853.1"/>
    <property type="molecule type" value="Genomic_DNA"/>
</dbReference>
<dbReference type="Pfam" id="PF13439">
    <property type="entry name" value="Glyco_transf_4"/>
    <property type="match status" value="1"/>
</dbReference>
<reference evidence="3 4" key="1">
    <citation type="submission" date="2022-10" db="EMBL/GenBank/DDBJ databases">
        <title>Sinirhodobacter sp. nov., isolated from ocean surface sediments.</title>
        <authorList>
            <person name="He W."/>
            <person name="Wang L."/>
            <person name="Zhang D.-F."/>
        </authorList>
    </citation>
    <scope>NUCLEOTIDE SEQUENCE [LARGE SCALE GENOMIC DNA]</scope>
    <source>
        <strain evidence="3 4">WL0115</strain>
    </source>
</reference>
<proteinExistence type="predicted"/>
<comment type="caution">
    <text evidence="3">The sequence shown here is derived from an EMBL/GenBank/DDBJ whole genome shotgun (WGS) entry which is preliminary data.</text>
</comment>
<dbReference type="InterPro" id="IPR001296">
    <property type="entry name" value="Glyco_trans_1"/>
</dbReference>
<dbReference type="SUPFAM" id="SSF53756">
    <property type="entry name" value="UDP-Glycosyltransferase/glycogen phosphorylase"/>
    <property type="match status" value="1"/>
</dbReference>
<dbReference type="Pfam" id="PF00534">
    <property type="entry name" value="Glycos_transf_1"/>
    <property type="match status" value="1"/>
</dbReference>
<organism evidence="3 4">
    <name type="scientific">Sedimentimonas flavescens</name>
    <dbReference type="NCBI Taxonomy" id="2851012"/>
    <lineage>
        <taxon>Bacteria</taxon>
        <taxon>Pseudomonadati</taxon>
        <taxon>Pseudomonadota</taxon>
        <taxon>Alphaproteobacteria</taxon>
        <taxon>Rhodobacterales</taxon>
        <taxon>Rhodobacter group</taxon>
        <taxon>Sedimentimonas</taxon>
    </lineage>
</organism>